<evidence type="ECO:0000313" key="4">
    <source>
        <dbReference type="Proteomes" id="UP000231553"/>
    </source>
</evidence>
<dbReference type="RefSeq" id="WP_100162128.1">
    <property type="nucleotide sequence ID" value="NZ_PGTB01000022.1"/>
</dbReference>
<dbReference type="SUPFAM" id="SSF55347">
    <property type="entry name" value="Glyceraldehyde-3-phosphate dehydrogenase-like, C-terminal domain"/>
    <property type="match status" value="1"/>
</dbReference>
<evidence type="ECO:0000259" key="2">
    <source>
        <dbReference type="Pfam" id="PF22725"/>
    </source>
</evidence>
<comment type="caution">
    <text evidence="3">The sequence shown here is derived from an EMBL/GenBank/DDBJ whole genome shotgun (WGS) entry which is preliminary data.</text>
</comment>
<proteinExistence type="predicted"/>
<gene>
    <name evidence="3" type="ORF">CVM52_08735</name>
</gene>
<dbReference type="AlphaFoldDB" id="A0A2M8J2X9"/>
<dbReference type="Pfam" id="PF01408">
    <property type="entry name" value="GFO_IDH_MocA"/>
    <property type="match status" value="1"/>
</dbReference>
<dbReference type="PANTHER" id="PTHR43377">
    <property type="entry name" value="BILIVERDIN REDUCTASE A"/>
    <property type="match status" value="1"/>
</dbReference>
<feature type="domain" description="GFO/IDH/MocA-like oxidoreductase" evidence="2">
    <location>
        <begin position="131"/>
        <end position="265"/>
    </location>
</feature>
<evidence type="ECO:0000259" key="1">
    <source>
        <dbReference type="Pfam" id="PF01408"/>
    </source>
</evidence>
<dbReference type="Gene3D" id="3.30.360.10">
    <property type="entry name" value="Dihydrodipicolinate Reductase, domain 2"/>
    <property type="match status" value="1"/>
</dbReference>
<feature type="domain" description="Gfo/Idh/MocA-like oxidoreductase N-terminal" evidence="1">
    <location>
        <begin position="6"/>
        <end position="122"/>
    </location>
</feature>
<accession>A0A2M8J2X9</accession>
<protein>
    <recommendedName>
        <fullName evidence="5">Gfo/Idh/MocA family oxidoreductase</fullName>
    </recommendedName>
</protein>
<name>A0A2M8J2X9_9RHOB</name>
<evidence type="ECO:0000313" key="3">
    <source>
        <dbReference type="EMBL" id="PJE37108.1"/>
    </source>
</evidence>
<dbReference type="InterPro" id="IPR051450">
    <property type="entry name" value="Gfo/Idh/MocA_Oxidoreductases"/>
</dbReference>
<dbReference type="OrthoDB" id="9792935at2"/>
<evidence type="ECO:0008006" key="5">
    <source>
        <dbReference type="Google" id="ProtNLM"/>
    </source>
</evidence>
<reference evidence="3 4" key="1">
    <citation type="journal article" date="2018" name="Int. J. Syst. Evol. Microbiol.">
        <title>Pseudooceanicola lipolyticus sp. nov., a marine alphaproteobacterium, reclassification of Oceanicola flagellatus as Pseudooceanicola flagellatus comb. nov. and emended description of the genus Pseudooceanicola.</title>
        <authorList>
            <person name="Huang M.-M."/>
            <person name="Guo L.-L."/>
            <person name="Wu Y.-H."/>
            <person name="Lai Q.-L."/>
            <person name="Shao Z.-Z."/>
            <person name="Wang C.-S."/>
            <person name="Wu M."/>
            <person name="Xu X.-W."/>
        </authorList>
    </citation>
    <scope>NUCLEOTIDE SEQUENCE [LARGE SCALE GENOMIC DNA]</scope>
    <source>
        <strain evidence="3 4">157</strain>
    </source>
</reference>
<organism evidence="3 4">
    <name type="scientific">Pseudooceanicola lipolyticus</name>
    <dbReference type="NCBI Taxonomy" id="2029104"/>
    <lineage>
        <taxon>Bacteria</taxon>
        <taxon>Pseudomonadati</taxon>
        <taxon>Pseudomonadota</taxon>
        <taxon>Alphaproteobacteria</taxon>
        <taxon>Rhodobacterales</taxon>
        <taxon>Paracoccaceae</taxon>
        <taxon>Pseudooceanicola</taxon>
    </lineage>
</organism>
<dbReference type="EMBL" id="PGTB01000022">
    <property type="protein sequence ID" value="PJE37108.1"/>
    <property type="molecule type" value="Genomic_DNA"/>
</dbReference>
<dbReference type="GO" id="GO:0000166">
    <property type="term" value="F:nucleotide binding"/>
    <property type="evidence" value="ECO:0007669"/>
    <property type="project" value="InterPro"/>
</dbReference>
<dbReference type="PANTHER" id="PTHR43377:SF8">
    <property type="entry name" value="BLR3664 PROTEIN"/>
    <property type="match status" value="1"/>
</dbReference>
<dbReference type="Proteomes" id="UP000231553">
    <property type="component" value="Unassembled WGS sequence"/>
</dbReference>
<dbReference type="Gene3D" id="3.40.50.720">
    <property type="entry name" value="NAD(P)-binding Rossmann-like Domain"/>
    <property type="match status" value="1"/>
</dbReference>
<sequence length="352" mass="37683">MAERQKLAIIGAGLMGRHHLAVALANPEIEVVGVADPVAASRAKVASLGVPTFADHRELLDRTAPDGALVATPNAFHAPIAIDCIQRGIPTLVEKPLADTLPAARAVLAAQQQQDVPVLVGHHRRHNPLLQAARAHIAEGGLGRICAVSATWLRRKPDEYFNDAWKRDHASGGGVILINAVHDFDTLRMLCGDIEAICATTSNAVRGYDVEDTAAIVARFKSGTLATLTVSDTVVAPWCWEMTAREDPRFATVPENSYLLCGTQASLAIPTLERWSNLPNGGRDASFTRQRLYYVAADSMTLQMAHFLRVMRGEEPPAITAEDGLRTAAATLAVSESVKTGGWVDVDALAAL</sequence>
<dbReference type="InterPro" id="IPR000683">
    <property type="entry name" value="Gfo/Idh/MocA-like_OxRdtase_N"/>
</dbReference>
<dbReference type="InterPro" id="IPR055170">
    <property type="entry name" value="GFO_IDH_MocA-like_dom"/>
</dbReference>
<dbReference type="InterPro" id="IPR036291">
    <property type="entry name" value="NAD(P)-bd_dom_sf"/>
</dbReference>
<keyword evidence="4" id="KW-1185">Reference proteome</keyword>
<dbReference type="Pfam" id="PF22725">
    <property type="entry name" value="GFO_IDH_MocA_C3"/>
    <property type="match status" value="1"/>
</dbReference>
<dbReference type="SUPFAM" id="SSF51735">
    <property type="entry name" value="NAD(P)-binding Rossmann-fold domains"/>
    <property type="match status" value="1"/>
</dbReference>